<feature type="region of interest" description="Disordered" evidence="1">
    <location>
        <begin position="332"/>
        <end position="363"/>
    </location>
</feature>
<dbReference type="RefSeq" id="XP_023629897.1">
    <property type="nucleotide sequence ID" value="XM_023774129.1"/>
</dbReference>
<dbReference type="EMBL" id="FJUY01000015">
    <property type="protein sequence ID" value="CZT23173.1"/>
    <property type="molecule type" value="Genomic_DNA"/>
</dbReference>
<evidence type="ECO:0000256" key="1">
    <source>
        <dbReference type="SAM" id="MobiDB-lite"/>
    </source>
</evidence>
<dbReference type="GeneID" id="35603963"/>
<dbReference type="AlphaFoldDB" id="A0A2D3V5A7"/>
<feature type="compositionally biased region" description="Acidic residues" evidence="1">
    <location>
        <begin position="354"/>
        <end position="363"/>
    </location>
</feature>
<keyword evidence="3" id="KW-1185">Reference proteome</keyword>
<sequence length="363" mass="41541">MFGTFLALQTRLNDREFSKTAPSFARISHERQAFFLGEGLRLAQWSLWETSREYMPEVQNRLWCEGPWMVRLENKDLTDQFGEGLPEMKSRDVDSSARDAMRDVSLLRNSVCHPGTDFPDQQTKNIDDLLYHAHHMAVLLHDSKHAGALRALRDRVQTEVMRSYKEIQLAHAALRENYQDVVAKKWDLHQERTFWHALRFPANTLDVIIEVAIAWNKGGHPLSKVDPVSGFAVDEETYLRVPGQDEDYFARLHRDDWDAHTPTFQRVVRKLGASRADSTMSAYAMRMLIDAETPAAEPWEDEPEVVAGRVRQQERNLQRNVDAGAFNYARIQSDRSTRSTSSGSTRYAIAPSEPDSDAEAPTP</sequence>
<accession>A0A2D3V5A7</accession>
<gene>
    <name evidence="2" type="ORF">RCC_08883</name>
</gene>
<evidence type="ECO:0000313" key="3">
    <source>
        <dbReference type="Proteomes" id="UP000225277"/>
    </source>
</evidence>
<name>A0A2D3V5A7_9PEZI</name>
<protein>
    <submittedName>
        <fullName evidence="2">Uncharacterized protein</fullName>
    </submittedName>
</protein>
<proteinExistence type="predicted"/>
<dbReference type="Proteomes" id="UP000225277">
    <property type="component" value="Unassembled WGS sequence"/>
</dbReference>
<reference evidence="2 3" key="1">
    <citation type="submission" date="2016-03" db="EMBL/GenBank/DDBJ databases">
        <authorList>
            <person name="Ploux O."/>
        </authorList>
    </citation>
    <scope>NUCLEOTIDE SEQUENCE [LARGE SCALE GENOMIC DNA]</scope>
    <source>
        <strain evidence="2 3">URUG2</strain>
    </source>
</reference>
<evidence type="ECO:0000313" key="2">
    <source>
        <dbReference type="EMBL" id="CZT23173.1"/>
    </source>
</evidence>
<organism evidence="2 3">
    <name type="scientific">Ramularia collo-cygni</name>
    <dbReference type="NCBI Taxonomy" id="112498"/>
    <lineage>
        <taxon>Eukaryota</taxon>
        <taxon>Fungi</taxon>
        <taxon>Dikarya</taxon>
        <taxon>Ascomycota</taxon>
        <taxon>Pezizomycotina</taxon>
        <taxon>Dothideomycetes</taxon>
        <taxon>Dothideomycetidae</taxon>
        <taxon>Mycosphaerellales</taxon>
        <taxon>Mycosphaerellaceae</taxon>
        <taxon>Ramularia</taxon>
    </lineage>
</organism>